<comment type="caution">
    <text evidence="2">The sequence shown here is derived from an EMBL/GenBank/DDBJ whole genome shotgun (WGS) entry which is preliminary data.</text>
</comment>
<dbReference type="PROSITE" id="PS50125">
    <property type="entry name" value="GUANYLATE_CYCLASE_2"/>
    <property type="match status" value="1"/>
</dbReference>
<dbReference type="AlphaFoldDB" id="A0A3B9IIC6"/>
<evidence type="ECO:0000259" key="1">
    <source>
        <dbReference type="PROSITE" id="PS50125"/>
    </source>
</evidence>
<dbReference type="Pfam" id="PF00211">
    <property type="entry name" value="Guanylate_cyc"/>
    <property type="match status" value="1"/>
</dbReference>
<accession>A0A3B9IIC6</accession>
<dbReference type="SUPFAM" id="SSF55073">
    <property type="entry name" value="Nucleotide cyclase"/>
    <property type="match status" value="1"/>
</dbReference>
<dbReference type="GO" id="GO:0035556">
    <property type="term" value="P:intracellular signal transduction"/>
    <property type="evidence" value="ECO:0007669"/>
    <property type="project" value="InterPro"/>
</dbReference>
<dbReference type="CDD" id="cd07302">
    <property type="entry name" value="CHD"/>
    <property type="match status" value="1"/>
</dbReference>
<feature type="domain" description="Guanylate cyclase" evidence="1">
    <location>
        <begin position="252"/>
        <end position="387"/>
    </location>
</feature>
<dbReference type="PANTHER" id="PTHR43081">
    <property type="entry name" value="ADENYLATE CYCLASE, TERMINAL-DIFFERENTIATION SPECIFIC-RELATED"/>
    <property type="match status" value="1"/>
</dbReference>
<dbReference type="PANTHER" id="PTHR43081:SF11">
    <property type="entry name" value="BLR2264 PROTEIN"/>
    <property type="match status" value="1"/>
</dbReference>
<protein>
    <submittedName>
        <fullName evidence="2">Adenylate/guanylate cyclase domain-containing protein</fullName>
    </submittedName>
</protein>
<dbReference type="InterPro" id="IPR029787">
    <property type="entry name" value="Nucleotide_cyclase"/>
</dbReference>
<name>A0A3B9IIC6_9PROT</name>
<dbReference type="GO" id="GO:0006171">
    <property type="term" value="P:cAMP biosynthetic process"/>
    <property type="evidence" value="ECO:0007669"/>
    <property type="project" value="TreeGrafter"/>
</dbReference>
<gene>
    <name evidence="2" type="ORF">DCK97_09355</name>
</gene>
<reference evidence="2 3" key="1">
    <citation type="journal article" date="2018" name="Nat. Biotechnol.">
        <title>A standardized bacterial taxonomy based on genome phylogeny substantially revises the tree of life.</title>
        <authorList>
            <person name="Parks D.H."/>
            <person name="Chuvochina M."/>
            <person name="Waite D.W."/>
            <person name="Rinke C."/>
            <person name="Skarshewski A."/>
            <person name="Chaumeil P.A."/>
            <person name="Hugenholtz P."/>
        </authorList>
    </citation>
    <scope>NUCLEOTIDE SEQUENCE [LARGE SCALE GENOMIC DNA]</scope>
    <source>
        <strain evidence="2">UBA8739</strain>
    </source>
</reference>
<organism evidence="2 3">
    <name type="scientific">Tistrella mobilis</name>
    <dbReference type="NCBI Taxonomy" id="171437"/>
    <lineage>
        <taxon>Bacteria</taxon>
        <taxon>Pseudomonadati</taxon>
        <taxon>Pseudomonadota</taxon>
        <taxon>Alphaproteobacteria</taxon>
        <taxon>Geminicoccales</taxon>
        <taxon>Geminicoccaceae</taxon>
        <taxon>Tistrella</taxon>
    </lineage>
</organism>
<dbReference type="EMBL" id="DMAI01000144">
    <property type="protein sequence ID" value="HAE47612.1"/>
    <property type="molecule type" value="Genomic_DNA"/>
</dbReference>
<dbReference type="Gene3D" id="3.30.70.1230">
    <property type="entry name" value="Nucleotide cyclase"/>
    <property type="match status" value="1"/>
</dbReference>
<dbReference type="Proteomes" id="UP000257706">
    <property type="component" value="Unassembled WGS sequence"/>
</dbReference>
<evidence type="ECO:0000313" key="2">
    <source>
        <dbReference type="EMBL" id="HAE47612.1"/>
    </source>
</evidence>
<dbReference type="InterPro" id="IPR050697">
    <property type="entry name" value="Adenylyl/Guanylyl_Cyclase_3/4"/>
</dbReference>
<evidence type="ECO:0000313" key="3">
    <source>
        <dbReference type="Proteomes" id="UP000257706"/>
    </source>
</evidence>
<proteinExistence type="predicted"/>
<sequence>MNVGALCRHAPPHRLQDDPMMEAERLDDVLVPRTPVRRAAAVPSVLGPDPIGEWLAQEGPGLPVGELIAGLSERLLAAGVPIDRATLHLRLLDPQFRGVSIEWRPDQPVEEIRRAHGVELTEAYLRSPFMLVAEHGVGVRRRLTGPNAQIGDFPILAELHEEGFTDYAMMPLAFHDGTPNALSLATRNPGGFSEGDLRRVSSLLPMVTLAVEVISQRGQVRTLLKTYLGDDAGERVLAGTIKRGDVERMNAAIWFSDLRGFTAMSERVAPEVLIATLNDHFEVMNRAITAHGGQVMKLIGDGVLAVFPTPVREGACPYAGCAALDAARDAVRGMAELNARRRALGQEPLAFGLGLHAGEVLYGNIGAPERLDFTVIGQAVNEASRLEVLARDLGRTVAISSTIARIVEHMGRRLEPLGTFHLRGLAAEEEVYTLPEDCEDCGVDVPAEAAAVR</sequence>
<dbReference type="GO" id="GO:0004016">
    <property type="term" value="F:adenylate cyclase activity"/>
    <property type="evidence" value="ECO:0007669"/>
    <property type="project" value="UniProtKB-ARBA"/>
</dbReference>
<dbReference type="InterPro" id="IPR001054">
    <property type="entry name" value="A/G_cyclase"/>
</dbReference>
<dbReference type="SMART" id="SM00044">
    <property type="entry name" value="CYCc"/>
    <property type="match status" value="1"/>
</dbReference>